<dbReference type="InterPro" id="IPR042094">
    <property type="entry name" value="T2SS_GspF_sf"/>
</dbReference>
<keyword evidence="6" id="KW-0997">Cell inner membrane</keyword>
<evidence type="ECO:0000256" key="15">
    <source>
        <dbReference type="SAM" id="Phobius"/>
    </source>
</evidence>
<dbReference type="STRING" id="65700.SY86_15910"/>
<dbReference type="GO" id="GO:0005886">
    <property type="term" value="C:plasma membrane"/>
    <property type="evidence" value="ECO:0007669"/>
    <property type="project" value="UniProtKB-SubCell"/>
</dbReference>
<dbReference type="InterPro" id="IPR001992">
    <property type="entry name" value="T2SS_GspF/T4SS_PilC_CS"/>
</dbReference>
<evidence type="ECO:0000256" key="11">
    <source>
        <dbReference type="ARBA" id="ARBA00022989"/>
    </source>
</evidence>
<evidence type="ECO:0000313" key="18">
    <source>
        <dbReference type="Proteomes" id="UP000033924"/>
    </source>
</evidence>
<keyword evidence="18" id="KW-1185">Reference proteome</keyword>
<comment type="subcellular location">
    <subcellularLocation>
        <location evidence="2 14">Cell inner membrane</location>
        <topology evidence="2 14">Multi-pass membrane protein</topology>
    </subcellularLocation>
</comment>
<dbReference type="NCBIfam" id="TIGR02120">
    <property type="entry name" value="GspF"/>
    <property type="match status" value="1"/>
</dbReference>
<protein>
    <recommendedName>
        <fullName evidence="13">General secretion pathway protein F</fullName>
    </recommendedName>
</protein>
<dbReference type="InterPro" id="IPR018076">
    <property type="entry name" value="T2SS_GspF_dom"/>
</dbReference>
<sequence>MRYSFLASDSQGQEIRGTLEANSESHLRDLLREKKMTLLAARQRENATGLRRRQQRISDADLSLMTRQLATMVASSMPLDEALHAVAHQSEKPAVARVVQQLREMVVSGLSFEQALLSFPHTFERFYCAMVAAGEASGYLNVVLLRLAQYIEKRQIMKNKLVQVLLYPALLTLVTIGVVTILLTSVVPQVMSQFIQMKVELPWTTRLLLTLSDSIRDFGVPVVAVLMGGLMAWRWSLRKPENMLCFHRRMLRIPIAGRLAREINAARYAKTLCILTASAVPLLESMRIAARVLANSYARQQLTDACEQVYEGKSLHQALSATRLFSPMMNHMIAAGERSGELNQMLEHAADLQDEILNHRLTLSLGIFEQALIIVMASAVLFIIMSILQPILKLNTMVG</sequence>
<evidence type="ECO:0000259" key="16">
    <source>
        <dbReference type="Pfam" id="PF00482"/>
    </source>
</evidence>
<dbReference type="PANTHER" id="PTHR30012">
    <property type="entry name" value="GENERAL SECRETION PATHWAY PROTEIN"/>
    <property type="match status" value="1"/>
</dbReference>
<evidence type="ECO:0000256" key="6">
    <source>
        <dbReference type="ARBA" id="ARBA00022519"/>
    </source>
</evidence>
<evidence type="ECO:0000256" key="10">
    <source>
        <dbReference type="ARBA" id="ARBA00022927"/>
    </source>
</evidence>
<evidence type="ECO:0000256" key="5">
    <source>
        <dbReference type="ARBA" id="ARBA00022475"/>
    </source>
</evidence>
<dbReference type="RefSeq" id="WP_016192397.1">
    <property type="nucleotide sequence ID" value="NZ_CP089932.1"/>
</dbReference>
<keyword evidence="11 15" id="KW-1133">Transmembrane helix</keyword>
<keyword evidence="12 15" id="KW-0472">Membrane</keyword>
<gene>
    <name evidence="17" type="ORF">SY86_15910</name>
</gene>
<evidence type="ECO:0000256" key="7">
    <source>
        <dbReference type="ARBA" id="ARBA00022692"/>
    </source>
</evidence>
<evidence type="ECO:0000256" key="4">
    <source>
        <dbReference type="ARBA" id="ARBA00022448"/>
    </source>
</evidence>
<dbReference type="PROSITE" id="PS00874">
    <property type="entry name" value="T2SP_F"/>
    <property type="match status" value="1"/>
</dbReference>
<organism evidence="17 18">
    <name type="scientific">Erwinia tracheiphila</name>
    <dbReference type="NCBI Taxonomy" id="65700"/>
    <lineage>
        <taxon>Bacteria</taxon>
        <taxon>Pseudomonadati</taxon>
        <taxon>Pseudomonadota</taxon>
        <taxon>Gammaproteobacteria</taxon>
        <taxon>Enterobacterales</taxon>
        <taxon>Erwiniaceae</taxon>
        <taxon>Erwinia</taxon>
    </lineage>
</organism>
<dbReference type="GO" id="GO:0015628">
    <property type="term" value="P:protein secretion by the type II secretion system"/>
    <property type="evidence" value="ECO:0007669"/>
    <property type="project" value="InterPro"/>
</dbReference>
<evidence type="ECO:0000313" key="17">
    <source>
        <dbReference type="EMBL" id="KKF36586.1"/>
    </source>
</evidence>
<feature type="transmembrane region" description="Helical" evidence="15">
    <location>
        <begin position="164"/>
        <end position="187"/>
    </location>
</feature>
<keyword evidence="7 14" id="KW-0812">Transmembrane</keyword>
<reference evidence="17 18" key="1">
    <citation type="submission" date="2015-01" db="EMBL/GenBank/DDBJ databases">
        <title>Erwinia tracheiphila.</title>
        <authorList>
            <person name="Shapiro L.R."/>
        </authorList>
    </citation>
    <scope>NUCLEOTIDE SEQUENCE [LARGE SCALE GENOMIC DNA]</scope>
    <source>
        <strain evidence="17 18">BuffGH</strain>
    </source>
</reference>
<dbReference type="InterPro" id="IPR003004">
    <property type="entry name" value="GspF/PilC"/>
</dbReference>
<keyword evidence="8" id="KW-0479">Metal-binding</keyword>
<comment type="caution">
    <text evidence="17">The sequence shown here is derived from an EMBL/GenBank/DDBJ whole genome shotgun (WGS) entry which is preliminary data.</text>
</comment>
<comment type="similarity">
    <text evidence="3 14">Belongs to the GSP F family.</text>
</comment>
<evidence type="ECO:0000256" key="14">
    <source>
        <dbReference type="RuleBase" id="RU003923"/>
    </source>
</evidence>
<evidence type="ECO:0000256" key="3">
    <source>
        <dbReference type="ARBA" id="ARBA00005745"/>
    </source>
</evidence>
<comment type="function">
    <text evidence="1">Component of the type II secretion system inner membrane complex required for the energy-dependent secretion of extracellular factors such as proteases and toxins from the periplasm.</text>
</comment>
<dbReference type="PRINTS" id="PR00812">
    <property type="entry name" value="BCTERIALGSPF"/>
</dbReference>
<name>A0A0M2KHV9_9GAMM</name>
<feature type="domain" description="Type II secretion system protein GspF" evidence="16">
    <location>
        <begin position="269"/>
        <end position="390"/>
    </location>
</feature>
<dbReference type="EMBL" id="JXNU01000003">
    <property type="protein sequence ID" value="KKF36586.1"/>
    <property type="molecule type" value="Genomic_DNA"/>
</dbReference>
<dbReference type="Pfam" id="PF00482">
    <property type="entry name" value="T2SSF"/>
    <property type="match status" value="2"/>
</dbReference>
<feature type="transmembrane region" description="Helical" evidence="15">
    <location>
        <begin position="218"/>
        <end position="237"/>
    </location>
</feature>
<evidence type="ECO:0000256" key="12">
    <source>
        <dbReference type="ARBA" id="ARBA00023136"/>
    </source>
</evidence>
<dbReference type="InterPro" id="IPR011850">
    <property type="entry name" value="T2SS_GspF"/>
</dbReference>
<accession>A0A0M2KHV9</accession>
<proteinExistence type="inferred from homology"/>
<dbReference type="AlphaFoldDB" id="A0A0M2KHV9"/>
<feature type="transmembrane region" description="Helical" evidence="15">
    <location>
        <begin position="371"/>
        <end position="392"/>
    </location>
</feature>
<evidence type="ECO:0000256" key="9">
    <source>
        <dbReference type="ARBA" id="ARBA00022837"/>
    </source>
</evidence>
<dbReference type="GO" id="GO:0015627">
    <property type="term" value="C:type II protein secretion system complex"/>
    <property type="evidence" value="ECO:0007669"/>
    <property type="project" value="InterPro"/>
</dbReference>
<keyword evidence="4 14" id="KW-0813">Transport</keyword>
<evidence type="ECO:0000256" key="1">
    <source>
        <dbReference type="ARBA" id="ARBA00002684"/>
    </source>
</evidence>
<dbReference type="FunFam" id="1.20.81.30:FF:000001">
    <property type="entry name" value="Type II secretion system protein F"/>
    <property type="match status" value="2"/>
</dbReference>
<evidence type="ECO:0000256" key="2">
    <source>
        <dbReference type="ARBA" id="ARBA00004429"/>
    </source>
</evidence>
<keyword evidence="10" id="KW-0653">Protein transport</keyword>
<feature type="domain" description="Type II secretion system protein GspF" evidence="16">
    <location>
        <begin position="66"/>
        <end position="188"/>
    </location>
</feature>
<evidence type="ECO:0000256" key="8">
    <source>
        <dbReference type="ARBA" id="ARBA00022723"/>
    </source>
</evidence>
<evidence type="ECO:0000256" key="13">
    <source>
        <dbReference type="ARBA" id="ARBA00030750"/>
    </source>
</evidence>
<dbReference type="Gene3D" id="1.20.81.30">
    <property type="entry name" value="Type II secretion system (T2SS), domain F"/>
    <property type="match status" value="2"/>
</dbReference>
<keyword evidence="9" id="KW-0106">Calcium</keyword>
<dbReference type="PATRIC" id="fig|65700.7.peg.3985"/>
<dbReference type="GO" id="GO:0046872">
    <property type="term" value="F:metal ion binding"/>
    <property type="evidence" value="ECO:0007669"/>
    <property type="project" value="UniProtKB-KW"/>
</dbReference>
<dbReference type="Proteomes" id="UP000033924">
    <property type="component" value="Unassembled WGS sequence"/>
</dbReference>
<keyword evidence="5" id="KW-1003">Cell membrane</keyword>
<dbReference type="PANTHER" id="PTHR30012:SF0">
    <property type="entry name" value="TYPE II SECRETION SYSTEM PROTEIN F-RELATED"/>
    <property type="match status" value="1"/>
</dbReference>